<evidence type="ECO:0008006" key="3">
    <source>
        <dbReference type="Google" id="ProtNLM"/>
    </source>
</evidence>
<sequence length="69" mass="7557">MELLEKEIGEAAGSIWKLLKANGPMPKSRIPKSAEISPQLANMAIGWLAREGKLTLRKEKASDLIGLKE</sequence>
<dbReference type="Proteomes" id="UP000265882">
    <property type="component" value="Unassembled WGS sequence"/>
</dbReference>
<protein>
    <recommendedName>
        <fullName evidence="3">Winged helix-turn-helix domain-containing protein</fullName>
    </recommendedName>
</protein>
<gene>
    <name evidence="1" type="ORF">C4520_15610</name>
</gene>
<accession>A0A3A4NGJ0</accession>
<dbReference type="Pfam" id="PF10771">
    <property type="entry name" value="DUF2582"/>
    <property type="match status" value="1"/>
</dbReference>
<organism evidence="1 2">
    <name type="scientific">Abyssobacteria bacterium (strain SURF_5)</name>
    <dbReference type="NCBI Taxonomy" id="2093360"/>
    <lineage>
        <taxon>Bacteria</taxon>
        <taxon>Pseudomonadati</taxon>
        <taxon>Candidatus Hydrogenedentota</taxon>
        <taxon>Candidatus Abyssobacteria</taxon>
    </lineage>
</organism>
<dbReference type="AlphaFoldDB" id="A0A3A4NGJ0"/>
<evidence type="ECO:0000313" key="1">
    <source>
        <dbReference type="EMBL" id="RJP17795.1"/>
    </source>
</evidence>
<name>A0A3A4NGJ0_ABYX5</name>
<dbReference type="Gene3D" id="1.10.10.10">
    <property type="entry name" value="Winged helix-like DNA-binding domain superfamily/Winged helix DNA-binding domain"/>
    <property type="match status" value="1"/>
</dbReference>
<dbReference type="InterPro" id="IPR019707">
    <property type="entry name" value="DUF2582"/>
</dbReference>
<comment type="caution">
    <text evidence="1">The sequence shown here is derived from an EMBL/GenBank/DDBJ whole genome shotgun (WGS) entry which is preliminary data.</text>
</comment>
<dbReference type="InterPro" id="IPR036388">
    <property type="entry name" value="WH-like_DNA-bd_sf"/>
</dbReference>
<proteinExistence type="predicted"/>
<reference evidence="1 2" key="1">
    <citation type="journal article" date="2017" name="ISME J.">
        <title>Energy and carbon metabolisms in a deep terrestrial subsurface fluid microbial community.</title>
        <authorList>
            <person name="Momper L."/>
            <person name="Jungbluth S.P."/>
            <person name="Lee M.D."/>
            <person name="Amend J.P."/>
        </authorList>
    </citation>
    <scope>NUCLEOTIDE SEQUENCE [LARGE SCALE GENOMIC DNA]</scope>
    <source>
        <strain evidence="1">SURF_5</strain>
    </source>
</reference>
<dbReference type="EMBL" id="QZKU01000110">
    <property type="protein sequence ID" value="RJP17795.1"/>
    <property type="molecule type" value="Genomic_DNA"/>
</dbReference>
<evidence type="ECO:0000313" key="2">
    <source>
        <dbReference type="Proteomes" id="UP000265882"/>
    </source>
</evidence>